<protein>
    <submittedName>
        <fullName evidence="3">Flagellar hook-basal body complex protein FliE</fullName>
    </submittedName>
</protein>
<dbReference type="PANTHER" id="PTHR34653">
    <property type="match status" value="1"/>
</dbReference>
<dbReference type="HAMAP" id="MF_00724">
    <property type="entry name" value="FliE"/>
    <property type="match status" value="1"/>
</dbReference>
<keyword evidence="3" id="KW-0969">Cilium</keyword>
<comment type="caution">
    <text evidence="3">The sequence shown here is derived from an EMBL/GenBank/DDBJ whole genome shotgun (WGS) entry which is preliminary data.</text>
</comment>
<dbReference type="PANTHER" id="PTHR34653:SF1">
    <property type="entry name" value="FLAGELLAR HOOK-BASAL BODY COMPLEX PROTEIN FLIE"/>
    <property type="match status" value="1"/>
</dbReference>
<keyword evidence="3" id="KW-0282">Flagellum</keyword>
<organism evidence="3">
    <name type="scientific">mine drainage metagenome</name>
    <dbReference type="NCBI Taxonomy" id="410659"/>
    <lineage>
        <taxon>unclassified sequences</taxon>
        <taxon>metagenomes</taxon>
        <taxon>ecological metagenomes</taxon>
    </lineage>
</organism>
<dbReference type="PRINTS" id="PR01006">
    <property type="entry name" value="FLGHOOKFLIE"/>
</dbReference>
<comment type="subcellular location">
    <subcellularLocation>
        <location evidence="1">Bacterial flagellum basal body</location>
    </subcellularLocation>
</comment>
<dbReference type="EMBL" id="MLJW01000002">
    <property type="protein sequence ID" value="OIR18770.1"/>
    <property type="molecule type" value="Genomic_DNA"/>
</dbReference>
<keyword evidence="3" id="KW-0966">Cell projection</keyword>
<dbReference type="GO" id="GO:0003774">
    <property type="term" value="F:cytoskeletal motor activity"/>
    <property type="evidence" value="ECO:0007669"/>
    <property type="project" value="InterPro"/>
</dbReference>
<evidence type="ECO:0000256" key="2">
    <source>
        <dbReference type="ARBA" id="ARBA00023143"/>
    </source>
</evidence>
<dbReference type="NCBIfam" id="TIGR00205">
    <property type="entry name" value="fliE"/>
    <property type="match status" value="1"/>
</dbReference>
<dbReference type="AlphaFoldDB" id="A0A1J5TCW7"/>
<evidence type="ECO:0000256" key="1">
    <source>
        <dbReference type="ARBA" id="ARBA00004117"/>
    </source>
</evidence>
<proteinExistence type="inferred from homology"/>
<dbReference type="InterPro" id="IPR001624">
    <property type="entry name" value="FliE"/>
</dbReference>
<reference evidence="3" key="1">
    <citation type="submission" date="2016-10" db="EMBL/GenBank/DDBJ databases">
        <title>Sequence of Gallionella enrichment culture.</title>
        <authorList>
            <person name="Poehlein A."/>
            <person name="Muehling M."/>
            <person name="Daniel R."/>
        </authorList>
    </citation>
    <scope>NUCLEOTIDE SEQUENCE</scope>
</reference>
<sequence>MALIGSVNSVAASPFVKMADVIQPTENATITGNPSAITGTGSVQKGGFGSLFENMIQSVDQKETQANAITQQVLLGKNDQLHQSVIAMQEASVAFSLMVEVRNKLVDSYQELMRLPV</sequence>
<keyword evidence="2" id="KW-0975">Bacterial flagellum</keyword>
<dbReference type="Pfam" id="PF02049">
    <property type="entry name" value="FliE"/>
    <property type="match status" value="1"/>
</dbReference>
<gene>
    <name evidence="3" type="primary">fliE_1</name>
    <name evidence="3" type="ORF">GALL_11100</name>
</gene>
<dbReference type="GO" id="GO:0005198">
    <property type="term" value="F:structural molecule activity"/>
    <property type="evidence" value="ECO:0007669"/>
    <property type="project" value="InterPro"/>
</dbReference>
<dbReference type="GO" id="GO:0009425">
    <property type="term" value="C:bacterial-type flagellum basal body"/>
    <property type="evidence" value="ECO:0007669"/>
    <property type="project" value="UniProtKB-SubCell"/>
</dbReference>
<accession>A0A1J5TCW7</accession>
<evidence type="ECO:0000313" key="3">
    <source>
        <dbReference type="EMBL" id="OIR18770.1"/>
    </source>
</evidence>
<dbReference type="GO" id="GO:0071973">
    <property type="term" value="P:bacterial-type flagellum-dependent cell motility"/>
    <property type="evidence" value="ECO:0007669"/>
    <property type="project" value="InterPro"/>
</dbReference>
<name>A0A1J5TCW7_9ZZZZ</name>